<reference evidence="2 3" key="1">
    <citation type="submission" date="2011-09" db="EMBL/GenBank/DDBJ databases">
        <authorList>
            <consortium name="US DOE Joint Genome Institute (JGI-PGF)"/>
            <person name="Lucas S."/>
            <person name="Han J."/>
            <person name="Lapidus A."/>
            <person name="Cheng J.-F."/>
            <person name="Goodwin L."/>
            <person name="Pitluck S."/>
            <person name="Peters L."/>
            <person name="Land M.L."/>
            <person name="Hauser L."/>
            <person name="Brambilla E."/>
            <person name="Klenk H.-P."/>
            <person name="Woyke T.J."/>
        </authorList>
    </citation>
    <scope>NUCLEOTIDE SEQUENCE [LARGE SCALE GENOMIC DNA]</scope>
    <source>
        <strain evidence="2 3">K62</strain>
    </source>
</reference>
<dbReference type="Proteomes" id="UP000005087">
    <property type="component" value="Chromosome"/>
</dbReference>
<feature type="domain" description="NAD(P)-binding" evidence="1">
    <location>
        <begin position="8"/>
        <end position="139"/>
    </location>
</feature>
<name>I1D4W7_9PSEU</name>
<keyword evidence="3" id="KW-1185">Reference proteome</keyword>
<reference evidence="3" key="2">
    <citation type="submission" date="2012-01" db="EMBL/GenBank/DDBJ databases">
        <title>Noncontiguous Finished sequence of chromosome of Saccharomonospora glauca K62.</title>
        <authorList>
            <consortium name="US DOE Joint Genome Institute"/>
            <person name="Lucas S."/>
            <person name="Han J."/>
            <person name="Lapidus A."/>
            <person name="Cheng J.-F."/>
            <person name="Goodwin L."/>
            <person name="Pitluck S."/>
            <person name="Peters L."/>
            <person name="Mikhailova N."/>
            <person name="Held B."/>
            <person name="Detter J.C."/>
            <person name="Han C."/>
            <person name="Tapia R."/>
            <person name="Land M."/>
            <person name="Hauser L."/>
            <person name="Kyrpides N."/>
            <person name="Ivanova N."/>
            <person name="Pagani I."/>
            <person name="Brambilla E.-M."/>
            <person name="Klenk H.-P."/>
            <person name="Woyke T."/>
        </authorList>
    </citation>
    <scope>NUCLEOTIDE SEQUENCE [LARGE SCALE GENOMIC DNA]</scope>
    <source>
        <strain evidence="3">K62</strain>
    </source>
</reference>
<proteinExistence type="predicted"/>
<dbReference type="InterPro" id="IPR016040">
    <property type="entry name" value="NAD(P)-bd_dom"/>
</dbReference>
<dbReference type="AlphaFoldDB" id="I1D4W7"/>
<dbReference type="EMBL" id="CM001484">
    <property type="protein sequence ID" value="EIE99991.1"/>
    <property type="molecule type" value="Genomic_DNA"/>
</dbReference>
<sequence>MSTVAVTGGTGTLGREVVGALAAGGHDVVVTSRSTSSVRNGVRTVRVDYRSPAGLAAAFDGVDAVVHCATSALGRHGGEVELTRRVLTAARTAGCGHLVYISIVGVDRIPLPYYRSKHATERLVEDGGVPWTVLRATQFHELVVRLLSGVTRPPLAFVPDLPVQPVAATEVGARLAALATAPPSGRAPDLGGPEVATLPDLARRYLAAVGRRRRVRPIGLFGSVYAGYRAGYHLAPEHAVGTITFADHLDAHVRPSR</sequence>
<dbReference type="SUPFAM" id="SSF51735">
    <property type="entry name" value="NAD(P)-binding Rossmann-fold domains"/>
    <property type="match status" value="1"/>
</dbReference>
<dbReference type="STRING" id="928724.SacglDRAFT_03125"/>
<dbReference type="Gene3D" id="3.40.50.720">
    <property type="entry name" value="NAD(P)-binding Rossmann-like Domain"/>
    <property type="match status" value="1"/>
</dbReference>
<evidence type="ECO:0000313" key="2">
    <source>
        <dbReference type="EMBL" id="EIE99991.1"/>
    </source>
</evidence>
<dbReference type="HOGENOM" id="CLU_007383_5_1_11"/>
<dbReference type="InterPro" id="IPR051604">
    <property type="entry name" value="Ergot_Alk_Oxidoreductase"/>
</dbReference>
<dbReference type="Pfam" id="PF13460">
    <property type="entry name" value="NAD_binding_10"/>
    <property type="match status" value="1"/>
</dbReference>
<gene>
    <name evidence="2" type="ORF">SacglDRAFT_03125</name>
</gene>
<dbReference type="InterPro" id="IPR036291">
    <property type="entry name" value="NAD(P)-bd_dom_sf"/>
</dbReference>
<dbReference type="OrthoDB" id="9771302at2"/>
<dbReference type="RefSeq" id="WP_005465695.1">
    <property type="nucleotide sequence ID" value="NZ_CM001484.1"/>
</dbReference>
<dbReference type="eggNOG" id="COG0702">
    <property type="taxonomic scope" value="Bacteria"/>
</dbReference>
<evidence type="ECO:0000313" key="3">
    <source>
        <dbReference type="Proteomes" id="UP000005087"/>
    </source>
</evidence>
<evidence type="ECO:0000259" key="1">
    <source>
        <dbReference type="Pfam" id="PF13460"/>
    </source>
</evidence>
<organism evidence="2 3">
    <name type="scientific">Saccharomonospora glauca K62</name>
    <dbReference type="NCBI Taxonomy" id="928724"/>
    <lineage>
        <taxon>Bacteria</taxon>
        <taxon>Bacillati</taxon>
        <taxon>Actinomycetota</taxon>
        <taxon>Actinomycetes</taxon>
        <taxon>Pseudonocardiales</taxon>
        <taxon>Pseudonocardiaceae</taxon>
        <taxon>Saccharomonospora</taxon>
    </lineage>
</organism>
<accession>I1D4W7</accession>
<protein>
    <submittedName>
        <fullName evidence="2">Putative nucleoside-diphosphate sugar epimerase</fullName>
    </submittedName>
</protein>
<dbReference type="PANTHER" id="PTHR43162">
    <property type="match status" value="1"/>
</dbReference>
<dbReference type="PANTHER" id="PTHR43162:SF1">
    <property type="entry name" value="PRESTALK A DIFFERENTIATION PROTEIN A"/>
    <property type="match status" value="1"/>
</dbReference>